<organism evidence="2 3">
    <name type="scientific">Rouxiella chamberiensis</name>
    <dbReference type="NCBI Taxonomy" id="1513468"/>
    <lineage>
        <taxon>Bacteria</taxon>
        <taxon>Pseudomonadati</taxon>
        <taxon>Pseudomonadota</taxon>
        <taxon>Gammaproteobacteria</taxon>
        <taxon>Enterobacterales</taxon>
        <taxon>Yersiniaceae</taxon>
        <taxon>Rouxiella</taxon>
    </lineage>
</organism>
<proteinExistence type="predicted"/>
<evidence type="ECO:0000313" key="3">
    <source>
        <dbReference type="Proteomes" id="UP001164712"/>
    </source>
</evidence>
<dbReference type="RefSeq" id="WP_045048946.1">
    <property type="nucleotide sequence ID" value="NZ_CP114058.1"/>
</dbReference>
<sequence length="64" mass="7284">MEKLNPFDDEQQPTLVVQNGQQQYSLWPDFSAIPAGWQPVFGPTARAECITWLESHWPTLQPAS</sequence>
<name>A0ABY7HP77_9GAMM</name>
<dbReference type="Proteomes" id="UP001164712">
    <property type="component" value="Chromosome"/>
</dbReference>
<dbReference type="PANTHER" id="PTHR38444:SF1">
    <property type="entry name" value="ENTEROBACTIN BIOSYNTHESIS PROTEIN YBDZ"/>
    <property type="match status" value="1"/>
</dbReference>
<evidence type="ECO:0000313" key="2">
    <source>
        <dbReference type="EMBL" id="WAT00894.1"/>
    </source>
</evidence>
<dbReference type="SUPFAM" id="SSF160582">
    <property type="entry name" value="MbtH-like"/>
    <property type="match status" value="1"/>
</dbReference>
<dbReference type="PANTHER" id="PTHR38444">
    <property type="entry name" value="ENTEROBACTIN BIOSYNTHESIS PROTEIN YBDZ"/>
    <property type="match status" value="1"/>
</dbReference>
<dbReference type="EMBL" id="CP114058">
    <property type="protein sequence ID" value="WAT00894.1"/>
    <property type="molecule type" value="Genomic_DNA"/>
</dbReference>
<dbReference type="InterPro" id="IPR037407">
    <property type="entry name" value="MLP_fam"/>
</dbReference>
<accession>A0ABY7HP77</accession>
<dbReference type="SMART" id="SM00923">
    <property type="entry name" value="MbtH"/>
    <property type="match status" value="1"/>
</dbReference>
<reference evidence="2" key="1">
    <citation type="submission" date="2022-12" db="EMBL/GenBank/DDBJ databases">
        <title>Complete genome sequence of an Australian strain of Rouxiella badensis DAR84756 and resolution of the R. badensis DSM100043 and R. chamberiensis DSM28324 genomes.</title>
        <authorList>
            <person name="Paul S."/>
            <person name="Anderson P.J."/>
            <person name="Maynard G."/>
            <person name="Dyall-Smith M."/>
            <person name="Kudinha T."/>
        </authorList>
    </citation>
    <scope>NUCLEOTIDE SEQUENCE</scope>
    <source>
        <strain evidence="2">DSM 28324</strain>
    </source>
</reference>
<protein>
    <submittedName>
        <fullName evidence="2">MbtH family protein</fullName>
    </submittedName>
</protein>
<dbReference type="Gene3D" id="3.90.820.10">
    <property type="entry name" value="Structural Genomics, Unknown Function 30-nov-00 1gh9 Mol_id"/>
    <property type="match status" value="1"/>
</dbReference>
<dbReference type="Pfam" id="PF03621">
    <property type="entry name" value="MbtH"/>
    <property type="match status" value="1"/>
</dbReference>
<feature type="domain" description="MbtH-like" evidence="1">
    <location>
        <begin position="5"/>
        <end position="55"/>
    </location>
</feature>
<evidence type="ECO:0000259" key="1">
    <source>
        <dbReference type="SMART" id="SM00923"/>
    </source>
</evidence>
<dbReference type="InterPro" id="IPR038020">
    <property type="entry name" value="MbtH-like_sf"/>
</dbReference>
<dbReference type="InterPro" id="IPR005153">
    <property type="entry name" value="MbtH-like_dom"/>
</dbReference>
<keyword evidence="3" id="KW-1185">Reference proteome</keyword>
<gene>
    <name evidence="2" type="ORF">O1V66_19170</name>
</gene>